<dbReference type="EMBL" id="BCSX01000028">
    <property type="protein sequence ID" value="GAS89221.1"/>
    <property type="molecule type" value="Genomic_DNA"/>
</dbReference>
<proteinExistence type="predicted"/>
<comment type="caution">
    <text evidence="2">The sequence shown here is derived from an EMBL/GenBank/DDBJ whole genome shotgun (WGS) entry which is preliminary data.</text>
</comment>
<feature type="domain" description="FAD/NAD(P)-binding" evidence="1">
    <location>
        <begin position="5"/>
        <end position="187"/>
    </location>
</feature>
<dbReference type="PRINTS" id="PR00368">
    <property type="entry name" value="FADPNR"/>
</dbReference>
<dbReference type="STRING" id="146020.RMCB_3317"/>
<dbReference type="Proteomes" id="UP000069620">
    <property type="component" value="Unassembled WGS sequence"/>
</dbReference>
<evidence type="ECO:0000259" key="1">
    <source>
        <dbReference type="Pfam" id="PF07992"/>
    </source>
</evidence>
<dbReference type="PANTHER" id="PTHR38688:SF1">
    <property type="entry name" value="FAD_NAD(P)-BINDING DOMAIN-CONTAINING PROTEIN"/>
    <property type="match status" value="1"/>
</dbReference>
<dbReference type="SUPFAM" id="SSF51971">
    <property type="entry name" value="Nucleotide-binding domain"/>
    <property type="match status" value="1"/>
</dbReference>
<reference evidence="3" key="2">
    <citation type="submission" date="2016-02" db="EMBL/GenBank/DDBJ databases">
        <title>Draft genome sequence of five rapidly growing Mycobacterium species.</title>
        <authorList>
            <person name="Katahira K."/>
            <person name="Gotou Y."/>
            <person name="Iida K."/>
            <person name="Ogura Y."/>
            <person name="Hayashi T."/>
        </authorList>
    </citation>
    <scope>NUCLEOTIDE SEQUENCE [LARGE SCALE GENOMIC DNA]</scope>
    <source>
        <strain evidence="3">JCM15654</strain>
    </source>
</reference>
<dbReference type="AlphaFoldDB" id="A0A100W060"/>
<gene>
    <name evidence="2" type="ORF">RMCB_3317</name>
</gene>
<name>A0A100W060_9MYCO</name>
<accession>A0A100W060</accession>
<organism evidence="2 3">
    <name type="scientific">Mycolicibacterium brisbanense</name>
    <dbReference type="NCBI Taxonomy" id="146020"/>
    <lineage>
        <taxon>Bacteria</taxon>
        <taxon>Bacillati</taxon>
        <taxon>Actinomycetota</taxon>
        <taxon>Actinomycetes</taxon>
        <taxon>Mycobacteriales</taxon>
        <taxon>Mycobacteriaceae</taxon>
        <taxon>Mycolicibacterium</taxon>
    </lineage>
</organism>
<sequence>MTQYKWAVIGAGPAGIAAVGRLLDHGVAGEHIAWLDPYFAAGDLGRKWRRVPSNTPVKTFLEYLYASPAFQFTEAPLFALAEADPSQTCALGLVAEPLVWISDRLRERVSAVRTMVTDLRLRQRHWIATTGVGEIECDNVILAVGATPKTLDHPGLTNIALDVALDPDKLAQLPLDGATVAVFGSSHSSMVALPNLLERPVAKVVNVYRSPLRYAVEFDGWTLFDDIGLKGHAAAWAKEHIDGVHPARLQRIPLHDKDFKAALDMCDHVVYTVGFERRTLPHTPQFGSLDYNPTNGIIAPGMFGLGIAFPERRADPLGFVQHRVGLRKFMQYLDAVLPIWLAYGT</sequence>
<dbReference type="Gene3D" id="3.50.50.60">
    <property type="entry name" value="FAD/NAD(P)-binding domain"/>
    <property type="match status" value="1"/>
</dbReference>
<dbReference type="RefSeq" id="WP_084388515.1">
    <property type="nucleotide sequence ID" value="NZ_BCSX01000028.1"/>
</dbReference>
<dbReference type="PANTHER" id="PTHR38688">
    <property type="entry name" value="PYR_REDOX_2 DOMAIN-CONTAINING PROTEIN"/>
    <property type="match status" value="1"/>
</dbReference>
<dbReference type="InterPro" id="IPR036188">
    <property type="entry name" value="FAD/NAD-bd_sf"/>
</dbReference>
<protein>
    <submittedName>
        <fullName evidence="2">Membrane protein</fullName>
    </submittedName>
</protein>
<evidence type="ECO:0000313" key="2">
    <source>
        <dbReference type="EMBL" id="GAS89221.1"/>
    </source>
</evidence>
<keyword evidence="3" id="KW-1185">Reference proteome</keyword>
<reference evidence="3" key="1">
    <citation type="journal article" date="2016" name="Genome Announc.">
        <title>Draft Genome Sequences of Five Rapidly Growing Mycobacterium Species, M. thermoresistibile, M. fortuitum subsp. acetamidolyticum, M. canariasense, M. brisbanense, and M. novocastrense.</title>
        <authorList>
            <person name="Katahira K."/>
            <person name="Ogura Y."/>
            <person name="Gotoh Y."/>
            <person name="Hayashi T."/>
        </authorList>
    </citation>
    <scope>NUCLEOTIDE SEQUENCE [LARGE SCALE GENOMIC DNA]</scope>
    <source>
        <strain evidence="3">JCM15654</strain>
    </source>
</reference>
<evidence type="ECO:0000313" key="3">
    <source>
        <dbReference type="Proteomes" id="UP000069620"/>
    </source>
</evidence>
<dbReference type="Pfam" id="PF07992">
    <property type="entry name" value="Pyr_redox_2"/>
    <property type="match status" value="1"/>
</dbReference>
<dbReference type="InterPro" id="IPR023753">
    <property type="entry name" value="FAD/NAD-binding_dom"/>
</dbReference>
<dbReference type="InterPro" id="IPR053275">
    <property type="entry name" value="Agnestin_monoxygenase"/>
</dbReference>
<dbReference type="OrthoDB" id="4680340at2"/>
<dbReference type="GO" id="GO:0016491">
    <property type="term" value="F:oxidoreductase activity"/>
    <property type="evidence" value="ECO:0007669"/>
    <property type="project" value="InterPro"/>
</dbReference>